<dbReference type="Proteomes" id="UP000001497">
    <property type="component" value="Chromosome"/>
</dbReference>
<dbReference type="InterPro" id="IPR001270">
    <property type="entry name" value="ClpA/B"/>
</dbReference>
<dbReference type="PROSITE" id="PS00870">
    <property type="entry name" value="CLPAB_1"/>
    <property type="match status" value="1"/>
</dbReference>
<dbReference type="InterPro" id="IPR050130">
    <property type="entry name" value="ClpA_ClpB"/>
</dbReference>
<evidence type="ECO:0000256" key="4">
    <source>
        <dbReference type="ARBA" id="ARBA00023186"/>
    </source>
</evidence>
<feature type="domain" description="Clp R" evidence="9">
    <location>
        <begin position="4"/>
        <end position="154"/>
    </location>
</feature>
<dbReference type="RefSeq" id="WP_014547239.1">
    <property type="nucleotide sequence ID" value="NC_013410.1"/>
</dbReference>
<dbReference type="GO" id="GO:0005737">
    <property type="term" value="C:cytoplasm"/>
    <property type="evidence" value="ECO:0007669"/>
    <property type="project" value="TreeGrafter"/>
</dbReference>
<dbReference type="STRING" id="59374.FSU_3208"/>
<dbReference type="InterPro" id="IPR036628">
    <property type="entry name" value="Clp_N_dom_sf"/>
</dbReference>
<dbReference type="SUPFAM" id="SSF81923">
    <property type="entry name" value="Double Clp-N motif"/>
    <property type="match status" value="1"/>
</dbReference>
<evidence type="ECO:0000256" key="5">
    <source>
        <dbReference type="PROSITE-ProRule" id="PRU01251"/>
    </source>
</evidence>
<evidence type="ECO:0000313" key="12">
    <source>
        <dbReference type="Proteomes" id="UP000000517"/>
    </source>
</evidence>
<feature type="region of interest" description="Disordered" evidence="8">
    <location>
        <begin position="154"/>
        <end position="184"/>
    </location>
</feature>
<protein>
    <submittedName>
        <fullName evidence="11">ATP-dependent Clp protease, ATP-binding subunit ClpC</fullName>
    </submittedName>
    <submittedName>
        <fullName evidence="10">ATPase AAA-2 domain protein</fullName>
    </submittedName>
</protein>
<dbReference type="GO" id="GO:0008233">
    <property type="term" value="F:peptidase activity"/>
    <property type="evidence" value="ECO:0007669"/>
    <property type="project" value="UniProtKB-KW"/>
</dbReference>
<dbReference type="FunFam" id="3.40.50.300:FF:000010">
    <property type="entry name" value="Chaperone clpB 1, putative"/>
    <property type="match status" value="1"/>
</dbReference>
<dbReference type="Gene3D" id="3.40.50.300">
    <property type="entry name" value="P-loop containing nucleotide triphosphate hydrolases"/>
    <property type="match status" value="2"/>
</dbReference>
<dbReference type="Pfam" id="PF02861">
    <property type="entry name" value="Clp_N"/>
    <property type="match status" value="2"/>
</dbReference>
<dbReference type="CDD" id="cd19499">
    <property type="entry name" value="RecA-like_ClpB_Hsp104-like"/>
    <property type="match status" value="1"/>
</dbReference>
<evidence type="ECO:0000256" key="8">
    <source>
        <dbReference type="SAM" id="MobiDB-lite"/>
    </source>
</evidence>
<dbReference type="SMART" id="SM00382">
    <property type="entry name" value="AAA"/>
    <property type="match status" value="2"/>
</dbReference>
<evidence type="ECO:0000259" key="9">
    <source>
        <dbReference type="PROSITE" id="PS51903"/>
    </source>
</evidence>
<dbReference type="GO" id="GO:0005524">
    <property type="term" value="F:ATP binding"/>
    <property type="evidence" value="ECO:0007669"/>
    <property type="project" value="UniProtKB-KW"/>
</dbReference>
<dbReference type="PANTHER" id="PTHR11638">
    <property type="entry name" value="ATP-DEPENDENT CLP PROTEASE"/>
    <property type="match status" value="1"/>
</dbReference>
<evidence type="ECO:0000256" key="6">
    <source>
        <dbReference type="RuleBase" id="RU004432"/>
    </source>
</evidence>
<gene>
    <name evidence="11" type="primary">clpC</name>
    <name evidence="10" type="ordered locus">Fisuc_2639</name>
    <name evidence="11" type="ordered locus">FSU_3208</name>
</gene>
<name>C9RMJ0_FIBSS</name>
<dbReference type="InterPro" id="IPR003959">
    <property type="entry name" value="ATPase_AAA_core"/>
</dbReference>
<dbReference type="OrthoDB" id="9803641at2"/>
<keyword evidence="7" id="KW-0175">Coiled coil</keyword>
<keyword evidence="11" id="KW-0645">Protease</keyword>
<reference evidence="11" key="3">
    <citation type="submission" date="2010-08" db="EMBL/GenBank/DDBJ databases">
        <authorList>
            <person name="Durkin A.S."/>
            <person name="Nelson K.E."/>
            <person name="Morrison M."/>
            <person name="Forsberg C.W."/>
            <person name="Wilson D.B."/>
            <person name="Russell J.B."/>
            <person name="Cann I.K.O."/>
            <person name="Mackie R.I."/>
            <person name="White B.A."/>
        </authorList>
    </citation>
    <scope>NUCLEOTIDE SEQUENCE</scope>
    <source>
        <strain evidence="11">S85</strain>
    </source>
</reference>
<dbReference type="PANTHER" id="PTHR11638:SF18">
    <property type="entry name" value="HEAT SHOCK PROTEIN 104"/>
    <property type="match status" value="1"/>
</dbReference>
<dbReference type="Pfam" id="PF00004">
    <property type="entry name" value="AAA"/>
    <property type="match status" value="1"/>
</dbReference>
<keyword evidence="2 6" id="KW-0547">Nucleotide-binding</keyword>
<dbReference type="KEGG" id="fsu:Fisuc_2639"/>
<dbReference type="HOGENOM" id="CLU_005070_4_1_0"/>
<dbReference type="Proteomes" id="UP000000517">
    <property type="component" value="Chromosome"/>
</dbReference>
<dbReference type="InterPro" id="IPR004176">
    <property type="entry name" value="Clp_R_N"/>
</dbReference>
<accession>C9RMJ0</accession>
<keyword evidence="1 5" id="KW-0677">Repeat</keyword>
<dbReference type="InterPro" id="IPR003593">
    <property type="entry name" value="AAA+_ATPase"/>
</dbReference>
<dbReference type="InterPro" id="IPR027417">
    <property type="entry name" value="P-loop_NTPase"/>
</dbReference>
<dbReference type="SUPFAM" id="SSF52540">
    <property type="entry name" value="P-loop containing nucleoside triphosphate hydrolases"/>
    <property type="match status" value="2"/>
</dbReference>
<dbReference type="GO" id="GO:0016887">
    <property type="term" value="F:ATP hydrolysis activity"/>
    <property type="evidence" value="ECO:0007669"/>
    <property type="project" value="InterPro"/>
</dbReference>
<keyword evidence="3 6" id="KW-0067">ATP-binding</keyword>
<evidence type="ECO:0000256" key="1">
    <source>
        <dbReference type="ARBA" id="ARBA00022737"/>
    </source>
</evidence>
<evidence type="ECO:0000256" key="7">
    <source>
        <dbReference type="SAM" id="Coils"/>
    </source>
</evidence>
<comment type="similarity">
    <text evidence="6">Belongs to the ClpA/ClpB family.</text>
</comment>
<dbReference type="EMBL" id="CP001792">
    <property type="protein sequence ID" value="ACX76222.1"/>
    <property type="molecule type" value="Genomic_DNA"/>
</dbReference>
<dbReference type="PATRIC" id="fig|59374.8.peg.3067"/>
<feature type="coiled-coil region" evidence="7">
    <location>
        <begin position="441"/>
        <end position="494"/>
    </location>
</feature>
<evidence type="ECO:0000313" key="11">
    <source>
        <dbReference type="EMBL" id="ADL27295.1"/>
    </source>
</evidence>
<evidence type="ECO:0000313" key="10">
    <source>
        <dbReference type="EMBL" id="ACX76222.1"/>
    </source>
</evidence>
<dbReference type="Gene3D" id="1.10.1780.10">
    <property type="entry name" value="Clp, N-terminal domain"/>
    <property type="match status" value="1"/>
</dbReference>
<dbReference type="eggNOG" id="COG0542">
    <property type="taxonomic scope" value="Bacteria"/>
</dbReference>
<dbReference type="GO" id="GO:0006508">
    <property type="term" value="P:proteolysis"/>
    <property type="evidence" value="ECO:0007669"/>
    <property type="project" value="UniProtKB-KW"/>
</dbReference>
<evidence type="ECO:0000313" key="13">
    <source>
        <dbReference type="Proteomes" id="UP000001497"/>
    </source>
</evidence>
<dbReference type="PRINTS" id="PR00300">
    <property type="entry name" value="CLPPROTEASEA"/>
</dbReference>
<dbReference type="FunFam" id="3.40.50.300:FF:000025">
    <property type="entry name" value="ATP-dependent Clp protease subunit"/>
    <property type="match status" value="1"/>
</dbReference>
<keyword evidence="4 6" id="KW-0143">Chaperone</keyword>
<evidence type="ECO:0000256" key="2">
    <source>
        <dbReference type="ARBA" id="ARBA00022741"/>
    </source>
</evidence>
<organism evidence="11 12">
    <name type="scientific">Fibrobacter succinogenes (strain ATCC 19169 / S85)</name>
    <dbReference type="NCBI Taxonomy" id="59374"/>
    <lineage>
        <taxon>Bacteria</taxon>
        <taxon>Pseudomonadati</taxon>
        <taxon>Fibrobacterota</taxon>
        <taxon>Fibrobacteria</taxon>
        <taxon>Fibrobacterales</taxon>
        <taxon>Fibrobacteraceae</taxon>
        <taxon>Fibrobacter</taxon>
    </lineage>
</organism>
<dbReference type="InterPro" id="IPR041546">
    <property type="entry name" value="ClpA/ClpB_AAA_lid"/>
</dbReference>
<dbReference type="Gene3D" id="1.10.8.60">
    <property type="match status" value="2"/>
</dbReference>
<reference evidence="12" key="2">
    <citation type="submission" date="2010-08" db="EMBL/GenBank/DDBJ databases">
        <title>Complete sequence of Fibrobacter succinogenes subsp. succinogenes S85.</title>
        <authorList>
            <person name="Durkin A.S."/>
            <person name="Nelson K.E."/>
            <person name="Morrison M."/>
            <person name="Forsberg C.W."/>
            <person name="Wilson D.B."/>
            <person name="Russell J.B."/>
            <person name="Cann I.K.O."/>
            <person name="Mackie R.I."/>
            <person name="White B.A."/>
        </authorList>
    </citation>
    <scope>NUCLEOTIDE SEQUENCE [LARGE SCALE GENOMIC DNA]</scope>
    <source>
        <strain evidence="12">ATCC 19169 / S85</strain>
    </source>
</reference>
<sequence>MADINGIFSAKAKAALQAARIAARNLGSDCVTVEHLLFGLVREDSGVASETLKALKVNLTELSETIQRALSTNGGLMTVGGDSHGGLLTFTGQCKAVLYNAAKIAKEEGVQFIGPEHLMLAILQQTDSPAAATLSTYNVTFENYQEMLMQIKRQADGQPMDEGQPEDEPRERYTQTRQANPQSRSKTPILEHFGRDLTAMARAGKLDPIIGREAEIERLIQILCRRKKNNPALIGEPGVGKTAIIEGLALKIVQRKIPDLLANKRVVTLDVAAMVAGTKYRGQFEERVKGLIMELQRVGNSVILFIDELHTIVGAGGSEGSLDASNIFKPALARGELQCIGATTFDEYRKYIEKDPALERRFQTIIVNPPTVEDSIQILEGLRPKYEQHHNVHYTPDAVRAAVELGERYISERFLPDKAIDVLDEAGARVRLNSIKIPQDLQNMEDELGVCLQKKEEAVANQDYTSAAQLRAREEELQNSIAERKKQLQSEESETPVVDDNVIRDVISKMTGIPVRRLGGEEAQKLIHLGDEIKQRVIGQDQAVDAIVKSIRRSRAGIRNNKRPMGSFLFLGPTGVGKTELAKVLCKELFGSEDSLVRIDMSEYMEKHSVSRLIGAPPGYVGFEDGGGQLSEKVRKHPYSVVLLDEIEKAHPDIYNLLLQILDDGILTDSYGRKINFKNTIIIMTSNAGAREVRHSSGMGFTKMGETDDYERMETAIREEVKRVFSPEFLNRVDEQIVFRALSKKDLVSVVDIQMGFLQKNLSDRGILLEMSQEAKEFVVNHNYDASLGARPIRRSIQNLVEDEIAEGLLLGTMTDFSTIYVGVENGKLSFKCEKIKS</sequence>
<dbReference type="AlphaFoldDB" id="C9RMJ0"/>
<dbReference type="InterPro" id="IPR028299">
    <property type="entry name" value="ClpA/B_CS2"/>
</dbReference>
<keyword evidence="11" id="KW-0378">Hydrolase</keyword>
<dbReference type="KEGG" id="fsc:FSU_3208"/>
<dbReference type="Gene3D" id="4.10.860.10">
    <property type="entry name" value="UVR domain"/>
    <property type="match status" value="1"/>
</dbReference>
<dbReference type="SMART" id="SM01086">
    <property type="entry name" value="ClpB_D2-small"/>
    <property type="match status" value="1"/>
</dbReference>
<evidence type="ECO:0000256" key="3">
    <source>
        <dbReference type="ARBA" id="ARBA00022840"/>
    </source>
</evidence>
<dbReference type="Pfam" id="PF07724">
    <property type="entry name" value="AAA_2"/>
    <property type="match status" value="1"/>
</dbReference>
<reference evidence="10 13" key="1">
    <citation type="submission" date="2009-10" db="EMBL/GenBank/DDBJ databases">
        <title>Complete sequence of Fibrobacter succinogenes subsp. succinogenes S85.</title>
        <authorList>
            <consortium name="US DOE Joint Genome Institute"/>
            <person name="Lucas S."/>
            <person name="Copeland A."/>
            <person name="Lapidus A."/>
            <person name="Glavina del Rio T."/>
            <person name="Tice H."/>
            <person name="Bruce D."/>
            <person name="Goodwin L."/>
            <person name="Pitluck S."/>
            <person name="Chertkov O."/>
            <person name="Detter J.C."/>
            <person name="Han C."/>
            <person name="Tapia R."/>
            <person name="Larimer F."/>
            <person name="Land M."/>
            <person name="Hauser L."/>
            <person name="Kyrpides N."/>
            <person name="Mikhailova N."/>
            <person name="Weimer P.J."/>
            <person name="Stevenson D.M."/>
            <person name="Boyum J."/>
            <person name="Brumm P.I."/>
            <person name="Mead D."/>
        </authorList>
    </citation>
    <scope>NUCLEOTIDE SEQUENCE [LARGE SCALE GENOMIC DNA]</scope>
    <source>
        <strain evidence="13">ATCC 19169 / S85</strain>
        <strain evidence="10">S85</strain>
    </source>
</reference>
<keyword evidence="13" id="KW-1185">Reference proteome</keyword>
<dbReference type="GO" id="GO:0034605">
    <property type="term" value="P:cellular response to heat"/>
    <property type="evidence" value="ECO:0007669"/>
    <property type="project" value="TreeGrafter"/>
</dbReference>
<feature type="compositionally biased region" description="Polar residues" evidence="8">
    <location>
        <begin position="175"/>
        <end position="184"/>
    </location>
</feature>
<dbReference type="PROSITE" id="PS00871">
    <property type="entry name" value="CLPAB_2"/>
    <property type="match status" value="1"/>
</dbReference>
<proteinExistence type="inferred from homology"/>
<dbReference type="Pfam" id="PF10431">
    <property type="entry name" value="ClpB_D2-small"/>
    <property type="match status" value="1"/>
</dbReference>
<dbReference type="CDD" id="cd00009">
    <property type="entry name" value="AAA"/>
    <property type="match status" value="1"/>
</dbReference>
<dbReference type="EMBL" id="CP002158">
    <property type="protein sequence ID" value="ADL27295.1"/>
    <property type="molecule type" value="Genomic_DNA"/>
</dbReference>
<dbReference type="Pfam" id="PF17871">
    <property type="entry name" value="AAA_lid_9"/>
    <property type="match status" value="1"/>
</dbReference>
<dbReference type="PROSITE" id="PS51903">
    <property type="entry name" value="CLP_R"/>
    <property type="match status" value="1"/>
</dbReference>
<dbReference type="InterPro" id="IPR018368">
    <property type="entry name" value="ClpA/B_CS1"/>
</dbReference>
<dbReference type="InterPro" id="IPR019489">
    <property type="entry name" value="Clp_ATPase_C"/>
</dbReference>